<dbReference type="InterPro" id="IPR051474">
    <property type="entry name" value="Anti-sigma-K/W_factor"/>
</dbReference>
<sequence>MTEPGPAQEGEDDLLAAEYALGLLPGSELAALARRLEIDPAFAKAVLAWEERFAPMAEGYLPQDLPPNVKAALDRHLFGVAGPQKAGFWANLALWRGLAAGATAALVLALVLPLQRPLPQAPSTVMASLSAEASEVHYMAVYDASTGMVRLAHLAGAVPEGQVFQLWVLQGDDAPVSLGVIPTGATARMAMDDRLRPMLTSQSHLAISLEPLGGSPTDQPSGPVVALGDLQEV</sequence>
<feature type="domain" description="Anti-sigma K factor RskA C-terminal" evidence="2">
    <location>
        <begin position="100"/>
        <end position="224"/>
    </location>
</feature>
<protein>
    <submittedName>
        <fullName evidence="3">Anti-sigma factor</fullName>
    </submittedName>
</protein>
<accession>A0ABU0W1R0</accession>
<dbReference type="Pfam" id="PF10099">
    <property type="entry name" value="RskA_C"/>
    <property type="match status" value="1"/>
</dbReference>
<dbReference type="Proteomes" id="UP001239680">
    <property type="component" value="Unassembled WGS sequence"/>
</dbReference>
<feature type="region of interest" description="Disordered" evidence="1">
    <location>
        <begin position="210"/>
        <end position="233"/>
    </location>
</feature>
<dbReference type="EMBL" id="JAVDBT010000019">
    <property type="protein sequence ID" value="MDQ2067962.1"/>
    <property type="molecule type" value="Genomic_DNA"/>
</dbReference>
<dbReference type="InterPro" id="IPR018764">
    <property type="entry name" value="RskA_C"/>
</dbReference>
<proteinExistence type="predicted"/>
<dbReference type="PANTHER" id="PTHR37461:SF1">
    <property type="entry name" value="ANTI-SIGMA-K FACTOR RSKA"/>
    <property type="match status" value="1"/>
</dbReference>
<gene>
    <name evidence="3" type="ORF">Q9295_16430</name>
</gene>
<name>A0ABU0W1R0_9RHOB</name>
<keyword evidence="4" id="KW-1185">Reference proteome</keyword>
<dbReference type="PANTHER" id="PTHR37461">
    <property type="entry name" value="ANTI-SIGMA-K FACTOR RSKA"/>
    <property type="match status" value="1"/>
</dbReference>
<evidence type="ECO:0000256" key="1">
    <source>
        <dbReference type="SAM" id="MobiDB-lite"/>
    </source>
</evidence>
<organism evidence="3 4">
    <name type="scientific">Pseudogemmobacter lacusdianii</name>
    <dbReference type="NCBI Taxonomy" id="3069608"/>
    <lineage>
        <taxon>Bacteria</taxon>
        <taxon>Pseudomonadati</taxon>
        <taxon>Pseudomonadota</taxon>
        <taxon>Alphaproteobacteria</taxon>
        <taxon>Rhodobacterales</taxon>
        <taxon>Paracoccaceae</taxon>
        <taxon>Pseudogemmobacter</taxon>
    </lineage>
</organism>
<evidence type="ECO:0000313" key="3">
    <source>
        <dbReference type="EMBL" id="MDQ2067962.1"/>
    </source>
</evidence>
<comment type="caution">
    <text evidence="3">The sequence shown here is derived from an EMBL/GenBank/DDBJ whole genome shotgun (WGS) entry which is preliminary data.</text>
</comment>
<reference evidence="3 4" key="1">
    <citation type="submission" date="2023-08" db="EMBL/GenBank/DDBJ databases">
        <title>Characterization of two Paracoccaceae strains isolated from Phycosphere and proposal of Xinfangfangia lacusdiani sp. nov.</title>
        <authorList>
            <person name="Deng Y."/>
            <person name="Zhang Y.Q."/>
        </authorList>
    </citation>
    <scope>NUCLEOTIDE SEQUENCE [LARGE SCALE GENOMIC DNA]</scope>
    <source>
        <strain evidence="3 4">CPCC 101601</strain>
    </source>
</reference>
<evidence type="ECO:0000259" key="2">
    <source>
        <dbReference type="Pfam" id="PF10099"/>
    </source>
</evidence>
<evidence type="ECO:0000313" key="4">
    <source>
        <dbReference type="Proteomes" id="UP001239680"/>
    </source>
</evidence>